<name>A0A251ZT71_9PROT</name>
<keyword evidence="1" id="KW-0732">Signal</keyword>
<dbReference type="RefSeq" id="WP_086632563.1">
    <property type="nucleotide sequence ID" value="NZ_JOPB01000011.1"/>
</dbReference>
<protein>
    <submittedName>
        <fullName evidence="2">ABC transporter substrate-binding protein</fullName>
    </submittedName>
</protein>
<feature type="chain" id="PRO_5012332257" evidence="1">
    <location>
        <begin position="34"/>
        <end position="350"/>
    </location>
</feature>
<proteinExistence type="predicted"/>
<dbReference type="Gene3D" id="3.40.190.10">
    <property type="entry name" value="Periplasmic binding protein-like II"/>
    <property type="match status" value="2"/>
</dbReference>
<feature type="signal peptide" evidence="1">
    <location>
        <begin position="1"/>
        <end position="33"/>
    </location>
</feature>
<dbReference type="PANTHER" id="PTHR30024">
    <property type="entry name" value="ALIPHATIC SULFONATES-BINDING PROTEIN-RELATED"/>
    <property type="match status" value="1"/>
</dbReference>
<evidence type="ECO:0000313" key="2">
    <source>
        <dbReference type="EMBL" id="OUI77863.1"/>
    </source>
</evidence>
<accession>A0A251ZT71</accession>
<keyword evidence="3" id="KW-1185">Reference proteome</keyword>
<dbReference type="Proteomes" id="UP000194946">
    <property type="component" value="Unassembled WGS sequence"/>
</dbReference>
<dbReference type="Pfam" id="PF13379">
    <property type="entry name" value="NMT1_2"/>
    <property type="match status" value="1"/>
</dbReference>
<reference evidence="3" key="1">
    <citation type="submission" date="2014-06" db="EMBL/GenBank/DDBJ databases">
        <authorList>
            <person name="Winans N.J."/>
            <person name="Newell P.D."/>
            <person name="Douglas A.E."/>
        </authorList>
    </citation>
    <scope>NUCLEOTIDE SEQUENCE [LARGE SCALE GENOMIC DNA]</scope>
    <source>
        <strain evidence="3">DmL_052</strain>
    </source>
</reference>
<dbReference type="EMBL" id="JOPB01000011">
    <property type="protein sequence ID" value="OUI77863.1"/>
    <property type="molecule type" value="Genomic_DNA"/>
</dbReference>
<gene>
    <name evidence="2" type="ORF">HK18_00415</name>
</gene>
<dbReference type="PANTHER" id="PTHR30024:SF21">
    <property type="entry name" value="ABC TRANSPORTER SUBSTRATE-BINDING PROTEIN"/>
    <property type="match status" value="1"/>
</dbReference>
<evidence type="ECO:0000256" key="1">
    <source>
        <dbReference type="SAM" id="SignalP"/>
    </source>
</evidence>
<comment type="caution">
    <text evidence="2">The sequence shown here is derived from an EMBL/GenBank/DDBJ whole genome shotgun (WGS) entry which is preliminary data.</text>
</comment>
<sequence length="350" mass="38087">MAFNFINRRQFSRSLLAASGAALLANPLRNVMAAEGDTAFPNVGEPIKIEGAPRKVTLAWSADSICTAAFPVAQQKGFFKKYNLDVNFIDFAGSVDQMLETMSTGKADGASGMALRWLKPLQQGFDVKLVAGLHSGCLHLLAPQNGPIKTLAELKGKTIGVGDIGGPAKNFFSMRFQEIGIDPEKDVSWRQFPEDMLPLALKRGAIQAAGLDDPLAHLFQTKNQLVSIDSNMDGKWQHIACCVVGLRGSLIRKDPMVAKAITQAILEAGQWVHHNKAEAAKMFEPYAPKVSSQELTAILETEGTHEQSVGTQLRDNVIFYANELKKIGVFPQSLNSETYANKVTQDLFVG</sequence>
<organism evidence="2 3">
    <name type="scientific">Commensalibacter intestini</name>
    <dbReference type="NCBI Taxonomy" id="479936"/>
    <lineage>
        <taxon>Bacteria</taxon>
        <taxon>Pseudomonadati</taxon>
        <taxon>Pseudomonadota</taxon>
        <taxon>Alphaproteobacteria</taxon>
        <taxon>Acetobacterales</taxon>
        <taxon>Acetobacteraceae</taxon>
    </lineage>
</organism>
<dbReference type="SUPFAM" id="SSF53850">
    <property type="entry name" value="Periplasmic binding protein-like II"/>
    <property type="match status" value="1"/>
</dbReference>
<evidence type="ECO:0000313" key="3">
    <source>
        <dbReference type="Proteomes" id="UP000194946"/>
    </source>
</evidence>
<dbReference type="AlphaFoldDB" id="A0A251ZT71"/>